<keyword evidence="2" id="KW-0812">Transmembrane</keyword>
<feature type="compositionally biased region" description="Polar residues" evidence="1">
    <location>
        <begin position="64"/>
        <end position="93"/>
    </location>
</feature>
<feature type="signal peptide" evidence="3">
    <location>
        <begin position="1"/>
        <end position="21"/>
    </location>
</feature>
<keyword evidence="2" id="KW-0472">Membrane</keyword>
<feature type="compositionally biased region" description="Basic and acidic residues" evidence="1">
    <location>
        <begin position="109"/>
        <end position="124"/>
    </location>
</feature>
<gene>
    <name evidence="4" type="primary">RvY_07475-1</name>
    <name evidence="4" type="synonym">RvY_07475.1</name>
    <name evidence="4" type="ORF">RvY_07475</name>
</gene>
<feature type="compositionally biased region" description="Acidic residues" evidence="1">
    <location>
        <begin position="184"/>
        <end position="202"/>
    </location>
</feature>
<feature type="region of interest" description="Disordered" evidence="1">
    <location>
        <begin position="171"/>
        <end position="215"/>
    </location>
</feature>
<evidence type="ECO:0000256" key="2">
    <source>
        <dbReference type="SAM" id="Phobius"/>
    </source>
</evidence>
<feature type="region of interest" description="Disordered" evidence="1">
    <location>
        <begin position="387"/>
        <end position="413"/>
    </location>
</feature>
<evidence type="ECO:0000256" key="1">
    <source>
        <dbReference type="SAM" id="MobiDB-lite"/>
    </source>
</evidence>
<feature type="chain" id="PRO_5008898040" evidence="3">
    <location>
        <begin position="22"/>
        <end position="513"/>
    </location>
</feature>
<keyword evidence="5" id="KW-1185">Reference proteome</keyword>
<name>A0A1D1V4X0_RAMVA</name>
<evidence type="ECO:0000313" key="4">
    <source>
        <dbReference type="EMBL" id="GAU95960.1"/>
    </source>
</evidence>
<protein>
    <submittedName>
        <fullName evidence="4">Uncharacterized protein</fullName>
    </submittedName>
</protein>
<feature type="compositionally biased region" description="Low complexity" evidence="1">
    <location>
        <begin position="171"/>
        <end position="183"/>
    </location>
</feature>
<evidence type="ECO:0000256" key="3">
    <source>
        <dbReference type="SAM" id="SignalP"/>
    </source>
</evidence>
<keyword evidence="2" id="KW-1133">Transmembrane helix</keyword>
<proteinExistence type="predicted"/>
<evidence type="ECO:0000313" key="5">
    <source>
        <dbReference type="Proteomes" id="UP000186922"/>
    </source>
</evidence>
<accession>A0A1D1V4X0</accession>
<feature type="compositionally biased region" description="Low complexity" evidence="1">
    <location>
        <begin position="399"/>
        <end position="413"/>
    </location>
</feature>
<feature type="transmembrane region" description="Helical" evidence="2">
    <location>
        <begin position="464"/>
        <end position="487"/>
    </location>
</feature>
<comment type="caution">
    <text evidence="4">The sequence shown here is derived from an EMBL/GenBank/DDBJ whole genome shotgun (WGS) entry which is preliminary data.</text>
</comment>
<keyword evidence="3" id="KW-0732">Signal</keyword>
<feature type="region of interest" description="Disordered" evidence="1">
    <location>
        <begin position="64"/>
        <end position="156"/>
    </location>
</feature>
<dbReference type="AlphaFoldDB" id="A0A1D1V4X0"/>
<reference evidence="4 5" key="1">
    <citation type="journal article" date="2016" name="Nat. Commun.">
        <title>Extremotolerant tardigrade genome and improved radiotolerance of human cultured cells by tardigrade-unique protein.</title>
        <authorList>
            <person name="Hashimoto T."/>
            <person name="Horikawa D.D."/>
            <person name="Saito Y."/>
            <person name="Kuwahara H."/>
            <person name="Kozuka-Hata H."/>
            <person name="Shin-I T."/>
            <person name="Minakuchi Y."/>
            <person name="Ohishi K."/>
            <person name="Motoyama A."/>
            <person name="Aizu T."/>
            <person name="Enomoto A."/>
            <person name="Kondo K."/>
            <person name="Tanaka S."/>
            <person name="Hara Y."/>
            <person name="Koshikawa S."/>
            <person name="Sagara H."/>
            <person name="Miura T."/>
            <person name="Yokobori S."/>
            <person name="Miyagawa K."/>
            <person name="Suzuki Y."/>
            <person name="Kubo T."/>
            <person name="Oyama M."/>
            <person name="Kohara Y."/>
            <person name="Fujiyama A."/>
            <person name="Arakawa K."/>
            <person name="Katayama T."/>
            <person name="Toyoda A."/>
            <person name="Kunieda T."/>
        </authorList>
    </citation>
    <scope>NUCLEOTIDE SEQUENCE [LARGE SCALE GENOMIC DNA]</scope>
    <source>
        <strain evidence="4 5">YOKOZUNA-1</strain>
    </source>
</reference>
<dbReference type="EMBL" id="BDGG01000003">
    <property type="protein sequence ID" value="GAU95960.1"/>
    <property type="molecule type" value="Genomic_DNA"/>
</dbReference>
<organism evidence="4 5">
    <name type="scientific">Ramazzottius varieornatus</name>
    <name type="common">Water bear</name>
    <name type="synonym">Tardigrade</name>
    <dbReference type="NCBI Taxonomy" id="947166"/>
    <lineage>
        <taxon>Eukaryota</taxon>
        <taxon>Metazoa</taxon>
        <taxon>Ecdysozoa</taxon>
        <taxon>Tardigrada</taxon>
        <taxon>Eutardigrada</taxon>
        <taxon>Parachela</taxon>
        <taxon>Hypsibioidea</taxon>
        <taxon>Ramazzottiidae</taxon>
        <taxon>Ramazzottius</taxon>
    </lineage>
</organism>
<sequence length="513" mass="56714">MCSIRLFYFYCFFCLICSIGGQEVVTQTSSDYEELRDAFLQANLPQLTDELPSTTLISSNFPISTQPWYNEPPKSQSNTDATSGDHNSHSTTEYPPYWHNINHNAHHGTTHDPNEIEQPEDTRSTTESPYWLVTEKEPEMHTNTDTPERSTDGVPPTWFNDQSLWNTGYVTTEHTTTPTPTIPDEIENDDEDSGDPADDENKDGEPIGLAEPTAPAKSMFETVEHVIEISTSAPLRPHTTGLLATVYAEVQFDSANPTTERPVGTTPEISGVNENDLWDALRTTTQRVTDLGESMSDNDEEDKVGNVTTTKASVMNVSSDFSITDDAGVWSGNYSTLFNDTFLPGNTSSNSSDGNETLNDFTWNGYNGNYFPDLLNATERVIDLGESMSDDDEEKLEDTSGNSTNVSTSTTRTYSRRIQPTVLPIHPTTRLTGDFVLESSIVVSREHPDKASHTVLLFENAVHIYGLIAFGLAVLATVICCCAYGCCCKKTNRRRQYVVNGEPKSVSDPLLGI</sequence>
<dbReference type="Proteomes" id="UP000186922">
    <property type="component" value="Unassembled WGS sequence"/>
</dbReference>
<feature type="compositionally biased region" description="Basic and acidic residues" evidence="1">
    <location>
        <begin position="134"/>
        <end position="151"/>
    </location>
</feature>